<dbReference type="PANTHER" id="PTHR43586:SF4">
    <property type="entry name" value="ISOPENICILLIN N EPIMERASE"/>
    <property type="match status" value="1"/>
</dbReference>
<evidence type="ECO:0000256" key="1">
    <source>
        <dbReference type="ARBA" id="ARBA00001933"/>
    </source>
</evidence>
<reference evidence="6 7" key="1">
    <citation type="submission" date="2020-08" db="EMBL/GenBank/DDBJ databases">
        <title>Genomic Encyclopedia of Type Strains, Phase IV (KMG-IV): sequencing the most valuable type-strain genomes for metagenomic binning, comparative biology and taxonomic classification.</title>
        <authorList>
            <person name="Goeker M."/>
        </authorList>
    </citation>
    <scope>NUCLEOTIDE SEQUENCE [LARGE SCALE GENOMIC DNA]</scope>
    <source>
        <strain evidence="6 7">DSM 29007</strain>
    </source>
</reference>
<protein>
    <submittedName>
        <fullName evidence="6">Cysteine desulfurase family protein</fullName>
    </submittedName>
</protein>
<proteinExistence type="inferred from homology"/>
<dbReference type="InterPro" id="IPR015422">
    <property type="entry name" value="PyrdxlP-dep_Trfase_small"/>
</dbReference>
<evidence type="ECO:0000259" key="5">
    <source>
        <dbReference type="Pfam" id="PF00266"/>
    </source>
</evidence>
<dbReference type="SUPFAM" id="SSF53383">
    <property type="entry name" value="PLP-dependent transferases"/>
    <property type="match status" value="1"/>
</dbReference>
<dbReference type="InterPro" id="IPR020578">
    <property type="entry name" value="Aminotrans_V_PyrdxlP_BS"/>
</dbReference>
<gene>
    <name evidence="6" type="ORF">HNQ61_000332</name>
</gene>
<organism evidence="6 7">
    <name type="scientific">Longimicrobium terrae</name>
    <dbReference type="NCBI Taxonomy" id="1639882"/>
    <lineage>
        <taxon>Bacteria</taxon>
        <taxon>Pseudomonadati</taxon>
        <taxon>Gemmatimonadota</taxon>
        <taxon>Longimicrobiia</taxon>
        <taxon>Longimicrobiales</taxon>
        <taxon>Longimicrobiaceae</taxon>
        <taxon>Longimicrobium</taxon>
    </lineage>
</organism>
<evidence type="ECO:0000313" key="7">
    <source>
        <dbReference type="Proteomes" id="UP000582837"/>
    </source>
</evidence>
<dbReference type="EMBL" id="JACHIA010000001">
    <property type="protein sequence ID" value="MBB6068721.1"/>
    <property type="molecule type" value="Genomic_DNA"/>
</dbReference>
<accession>A0A841GJ73</accession>
<comment type="similarity">
    <text evidence="3">Belongs to the class-V pyridoxal-phosphate-dependent aminotransferase family.</text>
</comment>
<sequence>MNADAPVYLDYAATSAIRPDAVIDAVGDYLRGIGATPGRAGHRRAVEAGRVVFRCRRALAELFNLPGDPGRLTFQLNATHALNVALLGLLRSGDRVVRTAYDHNAVRRPVNALMARGVRQTVLRGAPDGSVDLDEAARALAGNGEPARLLVITHANNVLGTALPVAELAALAHDVGALVLVDAAQSAGHLPIDVQAMGIDLLAFTGHKGLLGPQGTGGLWAREGVEVGPTFFGGTGGDSDSPDMPELLPDRLEAGSQNGPGIAGLLAGVQWVMERGVPALHARESLLKLRLWYALDCIAGITVLSPPAPDGVGIVTIAAAAMDAAELATRLDREAGVLVRAGLHCAPEQHDLLGTGRTGAVRFSIGWATTEDEVDWAAAAVARIAGAAEPGPEPAGS</sequence>
<dbReference type="RefSeq" id="WP_170031039.1">
    <property type="nucleotide sequence ID" value="NZ_JABDTL010000001.1"/>
</dbReference>
<comment type="caution">
    <text evidence="6">The sequence shown here is derived from an EMBL/GenBank/DDBJ whole genome shotgun (WGS) entry which is preliminary data.</text>
</comment>
<name>A0A841GJ73_9BACT</name>
<evidence type="ECO:0000256" key="3">
    <source>
        <dbReference type="RuleBase" id="RU004075"/>
    </source>
</evidence>
<evidence type="ECO:0000256" key="2">
    <source>
        <dbReference type="ARBA" id="ARBA00022898"/>
    </source>
</evidence>
<evidence type="ECO:0000256" key="4">
    <source>
        <dbReference type="RuleBase" id="RU004504"/>
    </source>
</evidence>
<dbReference type="InterPro" id="IPR015421">
    <property type="entry name" value="PyrdxlP-dep_Trfase_major"/>
</dbReference>
<dbReference type="InterPro" id="IPR000192">
    <property type="entry name" value="Aminotrans_V_dom"/>
</dbReference>
<dbReference type="PANTHER" id="PTHR43586">
    <property type="entry name" value="CYSTEINE DESULFURASE"/>
    <property type="match status" value="1"/>
</dbReference>
<keyword evidence="7" id="KW-1185">Reference proteome</keyword>
<dbReference type="InterPro" id="IPR015424">
    <property type="entry name" value="PyrdxlP-dep_Trfase"/>
</dbReference>
<evidence type="ECO:0000313" key="6">
    <source>
        <dbReference type="EMBL" id="MBB6068721.1"/>
    </source>
</evidence>
<feature type="domain" description="Aminotransferase class V" evidence="5">
    <location>
        <begin position="7"/>
        <end position="375"/>
    </location>
</feature>
<dbReference type="Pfam" id="PF00266">
    <property type="entry name" value="Aminotran_5"/>
    <property type="match status" value="1"/>
</dbReference>
<dbReference type="PROSITE" id="PS00595">
    <property type="entry name" value="AA_TRANSFER_CLASS_5"/>
    <property type="match status" value="1"/>
</dbReference>
<keyword evidence="2" id="KW-0663">Pyridoxal phosphate</keyword>
<dbReference type="AlphaFoldDB" id="A0A841GJ73"/>
<comment type="cofactor">
    <cofactor evidence="1 4">
        <name>pyridoxal 5'-phosphate</name>
        <dbReference type="ChEBI" id="CHEBI:597326"/>
    </cofactor>
</comment>
<dbReference type="Gene3D" id="3.90.1150.10">
    <property type="entry name" value="Aspartate Aminotransferase, domain 1"/>
    <property type="match status" value="1"/>
</dbReference>
<dbReference type="Gene3D" id="3.40.640.10">
    <property type="entry name" value="Type I PLP-dependent aspartate aminotransferase-like (Major domain)"/>
    <property type="match status" value="1"/>
</dbReference>
<dbReference type="Proteomes" id="UP000582837">
    <property type="component" value="Unassembled WGS sequence"/>
</dbReference>